<organism evidence="6">
    <name type="scientific">Lamprotornis superbus</name>
    <dbReference type="NCBI Taxonomy" id="245042"/>
    <lineage>
        <taxon>Eukaryota</taxon>
        <taxon>Metazoa</taxon>
        <taxon>Chordata</taxon>
        <taxon>Craniata</taxon>
        <taxon>Vertebrata</taxon>
        <taxon>Euteleostomi</taxon>
        <taxon>Archelosauria</taxon>
        <taxon>Archosauria</taxon>
        <taxon>Dinosauria</taxon>
        <taxon>Saurischia</taxon>
        <taxon>Theropoda</taxon>
        <taxon>Coelurosauria</taxon>
        <taxon>Aves</taxon>
        <taxon>Neognathae</taxon>
        <taxon>Neoaves</taxon>
        <taxon>Telluraves</taxon>
        <taxon>Australaves</taxon>
        <taxon>Passeriformes</taxon>
        <taxon>Sturnidae</taxon>
        <taxon>Lamprotornis</taxon>
    </lineage>
</organism>
<gene>
    <name evidence="7" type="ORF">IHE44_0004461</name>
    <name evidence="6" type="ORF">IHE44_006730</name>
</gene>
<dbReference type="InterPro" id="IPR009057">
    <property type="entry name" value="Homeodomain-like_sf"/>
</dbReference>
<reference evidence="7" key="3">
    <citation type="submission" date="2022-01" db="EMBL/GenBank/DDBJ databases">
        <authorList>
            <person name="Rubenstein D.R."/>
        </authorList>
    </citation>
    <scope>NUCLEOTIDE SEQUENCE</scope>
    <source>
        <strain evidence="7">SS15</strain>
        <tissue evidence="7">Liver</tissue>
    </source>
</reference>
<comment type="caution">
    <text evidence="6">The sequence shown here is derived from an EMBL/GenBank/DDBJ whole genome shotgun (WGS) entry which is preliminary data.</text>
</comment>
<feature type="domain" description="KN homeodomain" evidence="5">
    <location>
        <begin position="39"/>
        <end position="68"/>
    </location>
</feature>
<accession>A0A835TQV5</accession>
<keyword evidence="3" id="KW-0539">Nucleus</keyword>
<keyword evidence="2" id="KW-0371">Homeobox</keyword>
<evidence type="ECO:0000313" key="7">
    <source>
        <dbReference type="EMBL" id="KAI1233293.1"/>
    </source>
</evidence>
<evidence type="ECO:0000259" key="5">
    <source>
        <dbReference type="Pfam" id="PF05920"/>
    </source>
</evidence>
<dbReference type="InterPro" id="IPR008422">
    <property type="entry name" value="KN_HD"/>
</dbReference>
<reference evidence="6" key="1">
    <citation type="submission" date="2020-10" db="EMBL/GenBank/DDBJ databases">
        <title>Feather gene expression reveals the developmental basis of iridescence in African starlings.</title>
        <authorList>
            <person name="Rubenstein D.R."/>
        </authorList>
    </citation>
    <scope>NUCLEOTIDE SEQUENCE</scope>
    <source>
        <strain evidence="6">SS15</strain>
        <tissue evidence="6">Liver</tissue>
    </source>
</reference>
<name>A0A835TQV5_9PASS</name>
<feature type="region of interest" description="Disordered" evidence="4">
    <location>
        <begin position="76"/>
        <end position="120"/>
    </location>
</feature>
<evidence type="ECO:0000256" key="4">
    <source>
        <dbReference type="SAM" id="MobiDB-lite"/>
    </source>
</evidence>
<dbReference type="AlphaFoldDB" id="A0A835TQV5"/>
<protein>
    <recommendedName>
        <fullName evidence="5">KN homeodomain domain-containing protein</fullName>
    </recommendedName>
</protein>
<evidence type="ECO:0000256" key="2">
    <source>
        <dbReference type="ARBA" id="ARBA00023155"/>
    </source>
</evidence>
<dbReference type="GO" id="GO:0006355">
    <property type="term" value="P:regulation of DNA-templated transcription"/>
    <property type="evidence" value="ECO:0007669"/>
    <property type="project" value="InterPro"/>
</dbReference>
<feature type="compositionally biased region" description="Acidic residues" evidence="4">
    <location>
        <begin position="1"/>
        <end position="11"/>
    </location>
</feature>
<evidence type="ECO:0000256" key="3">
    <source>
        <dbReference type="ARBA" id="ARBA00023242"/>
    </source>
</evidence>
<dbReference type="InterPro" id="IPR050224">
    <property type="entry name" value="TALE_homeobox"/>
</dbReference>
<evidence type="ECO:0000256" key="1">
    <source>
        <dbReference type="ARBA" id="ARBA00023125"/>
    </source>
</evidence>
<evidence type="ECO:0000313" key="8">
    <source>
        <dbReference type="Proteomes" id="UP000618051"/>
    </source>
</evidence>
<dbReference type="PANTHER" id="PTHR11850">
    <property type="entry name" value="HOMEOBOX PROTEIN TRANSCRIPTION FACTORS"/>
    <property type="match status" value="1"/>
</dbReference>
<sequence>MSDSDPGDEDGATSPDPSQCKRKRRGNLPKESVKILRDWLYEHRFNAYPSEQEKLSLSGQTSLSVLQVGVSPCPPGTLPWSVGQENPTENPKGLGRLGSFATEGQRGGEGRDVGEGEAPV</sequence>
<reference evidence="7 8" key="2">
    <citation type="journal article" date="2021" name="J. Hered.">
        <title>Feather Gene Expression Elucidates the Developmental Basis of Plumage Iridescence in African Starlings.</title>
        <authorList>
            <person name="Rubenstein D.R."/>
            <person name="Corvelo A."/>
            <person name="MacManes M.D."/>
            <person name="Maia R."/>
            <person name="Narzisi G."/>
            <person name="Rousaki A."/>
            <person name="Vandenabeele P."/>
            <person name="Shawkey M.D."/>
            <person name="Solomon J."/>
        </authorList>
    </citation>
    <scope>NUCLEOTIDE SEQUENCE [LARGE SCALE GENOMIC DNA]</scope>
    <source>
        <strain evidence="7">SS15</strain>
    </source>
</reference>
<dbReference type="GO" id="GO:0003677">
    <property type="term" value="F:DNA binding"/>
    <property type="evidence" value="ECO:0007669"/>
    <property type="project" value="UniProtKB-KW"/>
</dbReference>
<dbReference type="Gene3D" id="1.10.10.60">
    <property type="entry name" value="Homeodomain-like"/>
    <property type="match status" value="1"/>
</dbReference>
<dbReference type="EMBL" id="JADDUC010000240">
    <property type="protein sequence ID" value="KAG0115035.1"/>
    <property type="molecule type" value="Genomic_DNA"/>
</dbReference>
<dbReference type="EMBL" id="JADDUC020000018">
    <property type="protein sequence ID" value="KAI1233293.1"/>
    <property type="molecule type" value="Genomic_DNA"/>
</dbReference>
<keyword evidence="8" id="KW-1185">Reference proteome</keyword>
<keyword evidence="1" id="KW-0238">DNA-binding</keyword>
<dbReference type="Proteomes" id="UP000618051">
    <property type="component" value="Unassembled WGS sequence"/>
</dbReference>
<feature type="region of interest" description="Disordered" evidence="4">
    <location>
        <begin position="1"/>
        <end position="29"/>
    </location>
</feature>
<proteinExistence type="predicted"/>
<dbReference type="SUPFAM" id="SSF46689">
    <property type="entry name" value="Homeodomain-like"/>
    <property type="match status" value="1"/>
</dbReference>
<dbReference type="OrthoDB" id="10056939at2759"/>
<evidence type="ECO:0000313" key="6">
    <source>
        <dbReference type="EMBL" id="KAG0115035.1"/>
    </source>
</evidence>
<dbReference type="Pfam" id="PF05920">
    <property type="entry name" value="Homeobox_KN"/>
    <property type="match status" value="1"/>
</dbReference>